<proteinExistence type="predicted"/>
<dbReference type="AlphaFoldDB" id="A0A8J3FYV7"/>
<dbReference type="SUPFAM" id="SSF53955">
    <property type="entry name" value="Lysozyme-like"/>
    <property type="match status" value="1"/>
</dbReference>
<reference evidence="1" key="2">
    <citation type="submission" date="2020-09" db="EMBL/GenBank/DDBJ databases">
        <authorList>
            <person name="Sun Q."/>
            <person name="Zhou Y."/>
        </authorList>
    </citation>
    <scope>NUCLEOTIDE SEQUENCE</scope>
    <source>
        <strain evidence="1">CGMCC 4.5737</strain>
    </source>
</reference>
<protein>
    <submittedName>
        <fullName evidence="1">Uncharacterized protein</fullName>
    </submittedName>
</protein>
<dbReference type="RefSeq" id="WP_189061538.1">
    <property type="nucleotide sequence ID" value="NZ_BMMK01000043.1"/>
</dbReference>
<accession>A0A8J3FYV7</accession>
<comment type="caution">
    <text evidence="1">The sequence shown here is derived from an EMBL/GenBank/DDBJ whole genome shotgun (WGS) entry which is preliminary data.</text>
</comment>
<dbReference type="Proteomes" id="UP000637578">
    <property type="component" value="Unassembled WGS sequence"/>
</dbReference>
<gene>
    <name evidence="1" type="ORF">GCM10012275_57260</name>
</gene>
<dbReference type="Gene3D" id="1.10.530.10">
    <property type="match status" value="1"/>
</dbReference>
<organism evidence="1 2">
    <name type="scientific">Longimycelium tulufanense</name>
    <dbReference type="NCBI Taxonomy" id="907463"/>
    <lineage>
        <taxon>Bacteria</taxon>
        <taxon>Bacillati</taxon>
        <taxon>Actinomycetota</taxon>
        <taxon>Actinomycetes</taxon>
        <taxon>Pseudonocardiales</taxon>
        <taxon>Pseudonocardiaceae</taxon>
        <taxon>Longimycelium</taxon>
    </lineage>
</organism>
<dbReference type="EMBL" id="BMMK01000043">
    <property type="protein sequence ID" value="GGM79224.1"/>
    <property type="molecule type" value="Genomic_DNA"/>
</dbReference>
<name>A0A8J3FYV7_9PSEU</name>
<evidence type="ECO:0000313" key="2">
    <source>
        <dbReference type="Proteomes" id="UP000637578"/>
    </source>
</evidence>
<reference evidence="1" key="1">
    <citation type="journal article" date="2014" name="Int. J. Syst. Evol. Microbiol.">
        <title>Complete genome sequence of Corynebacterium casei LMG S-19264T (=DSM 44701T), isolated from a smear-ripened cheese.</title>
        <authorList>
            <consortium name="US DOE Joint Genome Institute (JGI-PGF)"/>
            <person name="Walter F."/>
            <person name="Albersmeier A."/>
            <person name="Kalinowski J."/>
            <person name="Ruckert C."/>
        </authorList>
    </citation>
    <scope>NUCLEOTIDE SEQUENCE</scope>
    <source>
        <strain evidence="1">CGMCC 4.5737</strain>
    </source>
</reference>
<keyword evidence="2" id="KW-1185">Reference proteome</keyword>
<sequence length="228" mass="25632">MTSSVSAILRDMRERAARLPGGIVSWSLLDLARWAIGVGEGKDEFRQRWIRDNQAAITAAAQGHGLPADLLAGIAFKEVGNKPKFLDDVADWLRRILPELMRPGPLRGGPDRTSFGPMAIQVRRAAVTLGYEPAHLSVRQRKEIIAALKDPRQSIFVAARHLAELKQSTDFAHTEPDHMTVEQRRELAARYNGGPYWQRWKAQRYADDFPGILPIAREALRARRTDLP</sequence>
<evidence type="ECO:0000313" key="1">
    <source>
        <dbReference type="EMBL" id="GGM79224.1"/>
    </source>
</evidence>
<dbReference type="InterPro" id="IPR023346">
    <property type="entry name" value="Lysozyme-like_dom_sf"/>
</dbReference>